<dbReference type="Proteomes" id="UP000243525">
    <property type="component" value="Unassembled WGS sequence"/>
</dbReference>
<accession>A0A2T5BYJ8</accession>
<reference evidence="1 2" key="1">
    <citation type="submission" date="2018-04" db="EMBL/GenBank/DDBJ databases">
        <title>Genomic Encyclopedia of Archaeal and Bacterial Type Strains, Phase II (KMG-II): from individual species to whole genera.</title>
        <authorList>
            <person name="Goeker M."/>
        </authorList>
    </citation>
    <scope>NUCLEOTIDE SEQUENCE [LARGE SCALE GENOMIC DNA]</scope>
    <source>
        <strain evidence="1 2">DSM 28823</strain>
    </source>
</reference>
<organism evidence="1 2">
    <name type="scientific">Mangrovibacterium marinum</name>
    <dbReference type="NCBI Taxonomy" id="1639118"/>
    <lineage>
        <taxon>Bacteria</taxon>
        <taxon>Pseudomonadati</taxon>
        <taxon>Bacteroidota</taxon>
        <taxon>Bacteroidia</taxon>
        <taxon>Marinilabiliales</taxon>
        <taxon>Prolixibacteraceae</taxon>
        <taxon>Mangrovibacterium</taxon>
    </lineage>
</organism>
<gene>
    <name evidence="1" type="ORF">C8N47_1192</name>
</gene>
<dbReference type="EMBL" id="QAAD01000019">
    <property type="protein sequence ID" value="PTN07289.1"/>
    <property type="molecule type" value="Genomic_DNA"/>
</dbReference>
<dbReference type="AlphaFoldDB" id="A0A2T5BYJ8"/>
<evidence type="ECO:0000313" key="1">
    <source>
        <dbReference type="EMBL" id="PTN07289.1"/>
    </source>
</evidence>
<comment type="caution">
    <text evidence="1">The sequence shown here is derived from an EMBL/GenBank/DDBJ whole genome shotgun (WGS) entry which is preliminary data.</text>
</comment>
<sequence>MTFCLFMASNPIFYDFSRSISGHKATVSVAPSGLPKQKKSVRITKKIVFGAAVTA</sequence>
<name>A0A2T5BYJ8_9BACT</name>
<proteinExistence type="predicted"/>
<protein>
    <submittedName>
        <fullName evidence="1">Uncharacterized protein</fullName>
    </submittedName>
</protein>
<keyword evidence="2" id="KW-1185">Reference proteome</keyword>
<evidence type="ECO:0000313" key="2">
    <source>
        <dbReference type="Proteomes" id="UP000243525"/>
    </source>
</evidence>